<evidence type="ECO:0000313" key="2">
    <source>
        <dbReference type="Proteomes" id="UP000004995"/>
    </source>
</evidence>
<evidence type="ECO:0000313" key="1">
    <source>
        <dbReference type="EnsemblPlants" id="KQL04047"/>
    </source>
</evidence>
<protein>
    <submittedName>
        <fullName evidence="1">Uncharacterized protein</fullName>
    </submittedName>
</protein>
<sequence length="58" mass="6727">MIVVKYYAYLLKFRFSSELSNLIIDQCQAFISKLLHDSHIKEEPISALPFNTHPSQSN</sequence>
<proteinExistence type="predicted"/>
<dbReference type="Proteomes" id="UP000004995">
    <property type="component" value="Unassembled WGS sequence"/>
</dbReference>
<reference evidence="2" key="1">
    <citation type="journal article" date="2012" name="Nat. Biotechnol.">
        <title>Reference genome sequence of the model plant Setaria.</title>
        <authorList>
            <person name="Bennetzen J.L."/>
            <person name="Schmutz J."/>
            <person name="Wang H."/>
            <person name="Percifield R."/>
            <person name="Hawkins J."/>
            <person name="Pontaroli A.C."/>
            <person name="Estep M."/>
            <person name="Feng L."/>
            <person name="Vaughn J.N."/>
            <person name="Grimwood J."/>
            <person name="Jenkins J."/>
            <person name="Barry K."/>
            <person name="Lindquist E."/>
            <person name="Hellsten U."/>
            <person name="Deshpande S."/>
            <person name="Wang X."/>
            <person name="Wu X."/>
            <person name="Mitros T."/>
            <person name="Triplett J."/>
            <person name="Yang X."/>
            <person name="Ye C.Y."/>
            <person name="Mauro-Herrera M."/>
            <person name="Wang L."/>
            <person name="Li P."/>
            <person name="Sharma M."/>
            <person name="Sharma R."/>
            <person name="Ronald P.C."/>
            <person name="Panaud O."/>
            <person name="Kellogg E.A."/>
            <person name="Brutnell T.P."/>
            <person name="Doust A.N."/>
            <person name="Tuskan G.A."/>
            <person name="Rokhsar D."/>
            <person name="Devos K.M."/>
        </authorList>
    </citation>
    <scope>NUCLEOTIDE SEQUENCE [LARGE SCALE GENOMIC DNA]</scope>
    <source>
        <strain evidence="2">cv. Yugu1</strain>
    </source>
</reference>
<dbReference type="Gramene" id="KQL04047">
    <property type="protein sequence ID" value="KQL04047"/>
    <property type="gene ID" value="SETIT_005437mg"/>
</dbReference>
<accession>K3XU30</accession>
<dbReference type="EnsemblPlants" id="KQL04047">
    <property type="protein sequence ID" value="KQL04047"/>
    <property type="gene ID" value="SETIT_005437mg"/>
</dbReference>
<dbReference type="AlphaFoldDB" id="K3XU30"/>
<organism evidence="1 2">
    <name type="scientific">Setaria italica</name>
    <name type="common">Foxtail millet</name>
    <name type="synonym">Panicum italicum</name>
    <dbReference type="NCBI Taxonomy" id="4555"/>
    <lineage>
        <taxon>Eukaryota</taxon>
        <taxon>Viridiplantae</taxon>
        <taxon>Streptophyta</taxon>
        <taxon>Embryophyta</taxon>
        <taxon>Tracheophyta</taxon>
        <taxon>Spermatophyta</taxon>
        <taxon>Magnoliopsida</taxon>
        <taxon>Liliopsida</taxon>
        <taxon>Poales</taxon>
        <taxon>Poaceae</taxon>
        <taxon>PACMAD clade</taxon>
        <taxon>Panicoideae</taxon>
        <taxon>Panicodae</taxon>
        <taxon>Paniceae</taxon>
        <taxon>Cenchrinae</taxon>
        <taxon>Setaria</taxon>
    </lineage>
</organism>
<dbReference type="EMBL" id="AGNK02002815">
    <property type="status" value="NOT_ANNOTATED_CDS"/>
    <property type="molecule type" value="Genomic_DNA"/>
</dbReference>
<keyword evidence="2" id="KW-1185">Reference proteome</keyword>
<name>K3XU30_SETIT</name>
<reference evidence="1" key="2">
    <citation type="submission" date="2018-08" db="UniProtKB">
        <authorList>
            <consortium name="EnsemblPlants"/>
        </authorList>
    </citation>
    <scope>IDENTIFICATION</scope>
    <source>
        <strain evidence="1">Yugu1</strain>
    </source>
</reference>
<dbReference type="HOGENOM" id="CLU_2982686_0_0_1"/>
<dbReference type="InParanoid" id="K3XU30"/>